<keyword evidence="4" id="KW-1185">Reference proteome</keyword>
<comment type="caution">
    <text evidence="3">The sequence shown here is derived from an EMBL/GenBank/DDBJ whole genome shotgun (WGS) entry which is preliminary data.</text>
</comment>
<evidence type="ECO:0000259" key="2">
    <source>
        <dbReference type="Pfam" id="PF03478"/>
    </source>
</evidence>
<protein>
    <recommendedName>
        <fullName evidence="2">KIB1-4 beta-propeller domain-containing protein</fullName>
    </recommendedName>
</protein>
<dbReference type="EMBL" id="JAVIJP010000017">
    <property type="protein sequence ID" value="KAL3641266.1"/>
    <property type="molecule type" value="Genomic_DNA"/>
</dbReference>
<feature type="region of interest" description="Disordered" evidence="1">
    <location>
        <begin position="1"/>
        <end position="31"/>
    </location>
</feature>
<evidence type="ECO:0000313" key="4">
    <source>
        <dbReference type="Proteomes" id="UP001632038"/>
    </source>
</evidence>
<evidence type="ECO:0000313" key="3">
    <source>
        <dbReference type="EMBL" id="KAL3641266.1"/>
    </source>
</evidence>
<accession>A0ABD3DI03</accession>
<gene>
    <name evidence="3" type="ORF">CASFOL_016234</name>
</gene>
<organism evidence="3 4">
    <name type="scientific">Castilleja foliolosa</name>
    <dbReference type="NCBI Taxonomy" id="1961234"/>
    <lineage>
        <taxon>Eukaryota</taxon>
        <taxon>Viridiplantae</taxon>
        <taxon>Streptophyta</taxon>
        <taxon>Embryophyta</taxon>
        <taxon>Tracheophyta</taxon>
        <taxon>Spermatophyta</taxon>
        <taxon>Magnoliopsida</taxon>
        <taxon>eudicotyledons</taxon>
        <taxon>Gunneridae</taxon>
        <taxon>Pentapetalae</taxon>
        <taxon>asterids</taxon>
        <taxon>lamiids</taxon>
        <taxon>Lamiales</taxon>
        <taxon>Orobanchaceae</taxon>
        <taxon>Pedicularideae</taxon>
        <taxon>Castillejinae</taxon>
        <taxon>Castilleja</taxon>
    </lineage>
</organism>
<dbReference type="Pfam" id="PF03478">
    <property type="entry name" value="Beta-prop_KIB1-4"/>
    <property type="match status" value="1"/>
</dbReference>
<feature type="domain" description="KIB1-4 beta-propeller" evidence="2">
    <location>
        <begin position="51"/>
        <end position="300"/>
    </location>
</feature>
<dbReference type="AlphaFoldDB" id="A0ABD3DI03"/>
<sequence length="340" mass="39005">MMMQSEMGKKNRKRQPSLQSEMNTEIEKSQSQPPLLLTIHYTQHKLTVYRPLEGKTHTLECIPVLVHKYILASTHGWLVLVDMFQGDCILWNASSKDTIKLPKLQDFRLYKKCVLSKPPTEPDCHILFIAPGASQQAFCKIGDVEFVYIEEESGLTAITFFQGKIYGVICPGFKFVTIEFVGTTIEFRPILLDGEQHWEAPVVKKNWILWHDINLINSLSGNELFLVIKDFSNDSIMDGSEIRVFRVDINRMECIEIDDLGDEVILIGQYGSGFCCSSNGTNTFKPNSIYYIVNYSSCVYVHDLDDKGTTSWVPHDVSLQFFNQLLNHFWLDLKVEELSR</sequence>
<dbReference type="PANTHER" id="PTHR40891:SF1">
    <property type="entry name" value="DUF295 DOMAIN-CONTAINING PROTEIN"/>
    <property type="match status" value="1"/>
</dbReference>
<dbReference type="InterPro" id="IPR005174">
    <property type="entry name" value="KIB1-4_b-propeller"/>
</dbReference>
<name>A0ABD3DI03_9LAMI</name>
<evidence type="ECO:0000256" key="1">
    <source>
        <dbReference type="SAM" id="MobiDB-lite"/>
    </source>
</evidence>
<dbReference type="PANTHER" id="PTHR40891">
    <property type="entry name" value="DUF295 DOMAIN-CONTAINING PROTEIN"/>
    <property type="match status" value="1"/>
</dbReference>
<dbReference type="Proteomes" id="UP001632038">
    <property type="component" value="Unassembled WGS sequence"/>
</dbReference>
<feature type="compositionally biased region" description="Polar residues" evidence="1">
    <location>
        <begin position="16"/>
        <end position="31"/>
    </location>
</feature>
<proteinExistence type="predicted"/>
<reference evidence="4" key="1">
    <citation type="journal article" date="2024" name="IScience">
        <title>Strigolactones Initiate the Formation of Haustorium-like Structures in Castilleja.</title>
        <authorList>
            <person name="Buerger M."/>
            <person name="Peterson D."/>
            <person name="Chory J."/>
        </authorList>
    </citation>
    <scope>NUCLEOTIDE SEQUENCE [LARGE SCALE GENOMIC DNA]</scope>
</reference>